<evidence type="ECO:0000256" key="3">
    <source>
        <dbReference type="ARBA" id="ARBA00022759"/>
    </source>
</evidence>
<keyword evidence="6" id="KW-0175">Coiled coil</keyword>
<evidence type="ECO:0000256" key="4">
    <source>
        <dbReference type="ARBA" id="ARBA00022801"/>
    </source>
</evidence>
<evidence type="ECO:0000256" key="1">
    <source>
        <dbReference type="ARBA" id="ARBA00001968"/>
    </source>
</evidence>
<dbReference type="Pfam" id="PF08340">
    <property type="entry name" value="YicC-like_C"/>
    <property type="match status" value="1"/>
</dbReference>
<feature type="domain" description="Endoribonuclease YicC-like N-terminal" evidence="7">
    <location>
        <begin position="2"/>
        <end position="156"/>
    </location>
</feature>
<evidence type="ECO:0000259" key="8">
    <source>
        <dbReference type="Pfam" id="PF08340"/>
    </source>
</evidence>
<organism evidence="9 10">
    <name type="scientific">Salibacterium qingdaonense</name>
    <dbReference type="NCBI Taxonomy" id="266892"/>
    <lineage>
        <taxon>Bacteria</taxon>
        <taxon>Bacillati</taxon>
        <taxon>Bacillota</taxon>
        <taxon>Bacilli</taxon>
        <taxon>Bacillales</taxon>
        <taxon>Bacillaceae</taxon>
    </lineage>
</organism>
<reference evidence="9 10" key="1">
    <citation type="submission" date="2016-10" db="EMBL/GenBank/DDBJ databases">
        <authorList>
            <person name="de Groot N.N."/>
        </authorList>
    </citation>
    <scope>NUCLEOTIDE SEQUENCE [LARGE SCALE GENOMIC DNA]</scope>
    <source>
        <strain evidence="9 10">CGMCC 1.6134</strain>
    </source>
</reference>
<dbReference type="GO" id="GO:0016787">
    <property type="term" value="F:hydrolase activity"/>
    <property type="evidence" value="ECO:0007669"/>
    <property type="project" value="UniProtKB-KW"/>
</dbReference>
<evidence type="ECO:0000256" key="2">
    <source>
        <dbReference type="ARBA" id="ARBA00022722"/>
    </source>
</evidence>
<dbReference type="InterPro" id="IPR013527">
    <property type="entry name" value="YicC-like_N"/>
</dbReference>
<feature type="coiled-coil region" evidence="6">
    <location>
        <begin position="149"/>
        <end position="176"/>
    </location>
</feature>
<sequence>MLKSMTGYGSSTVETAQGQIAVEMKSVNHRFCDIQFRMSRSLNYLEDTLRRRIQEKVERGRVEVFISMEGGSRSTRDVNVDWELLHQFLDRADEMEQWNVFDSKLRLQDFLLHPEISVVEERSGLNETFEAGVEEAVAEAAAHLSDMRQKEGEALQRDLENRLSGLKQEVQNIYQKAPSVVEDYRARLYERMQEAFRETGYAPDEQRLLTEAAVFSDKADVQEEVTRLFSHCSQFSSILGEEGVKGRKLDFLVQEMNREANTIGSKAGSAEIGQIVVEMKSELEKMKEQVQNIE</sequence>
<protein>
    <submittedName>
        <fullName evidence="9">TIGR00255 family protein</fullName>
    </submittedName>
</protein>
<dbReference type="GO" id="GO:0004521">
    <property type="term" value="F:RNA endonuclease activity"/>
    <property type="evidence" value="ECO:0007669"/>
    <property type="project" value="InterPro"/>
</dbReference>
<comment type="cofactor">
    <cofactor evidence="1">
        <name>a divalent metal cation</name>
        <dbReference type="ChEBI" id="CHEBI:60240"/>
    </cofactor>
</comment>
<dbReference type="InterPro" id="IPR013551">
    <property type="entry name" value="YicC-like_C"/>
</dbReference>
<dbReference type="STRING" id="266892.SAMN04488054_102309"/>
<dbReference type="PANTHER" id="PTHR30636">
    <property type="entry name" value="UPF0701 PROTEIN YICC"/>
    <property type="match status" value="1"/>
</dbReference>
<dbReference type="RefSeq" id="WP_090925559.1">
    <property type="nucleotide sequence ID" value="NZ_FOTY01000002.1"/>
</dbReference>
<dbReference type="Proteomes" id="UP000199668">
    <property type="component" value="Unassembled WGS sequence"/>
</dbReference>
<dbReference type="AlphaFoldDB" id="A0A1I4IZ09"/>
<name>A0A1I4IZ09_9BACI</name>
<keyword evidence="10" id="KW-1185">Reference proteome</keyword>
<dbReference type="Pfam" id="PF03755">
    <property type="entry name" value="YicC-like_N"/>
    <property type="match status" value="1"/>
</dbReference>
<accession>A0A1I4IZ09</accession>
<evidence type="ECO:0000313" key="10">
    <source>
        <dbReference type="Proteomes" id="UP000199668"/>
    </source>
</evidence>
<keyword evidence="2" id="KW-0540">Nuclease</keyword>
<keyword evidence="4" id="KW-0378">Hydrolase</keyword>
<evidence type="ECO:0000259" key="7">
    <source>
        <dbReference type="Pfam" id="PF03755"/>
    </source>
</evidence>
<gene>
    <name evidence="9" type="ORF">SAMN04488054_102309</name>
</gene>
<dbReference type="EMBL" id="FOTY01000002">
    <property type="protein sequence ID" value="SFL59564.1"/>
    <property type="molecule type" value="Genomic_DNA"/>
</dbReference>
<evidence type="ECO:0000256" key="5">
    <source>
        <dbReference type="ARBA" id="ARBA00035648"/>
    </source>
</evidence>
<feature type="domain" description="Endoribonuclease YicC-like C-terminal" evidence="8">
    <location>
        <begin position="174"/>
        <end position="294"/>
    </location>
</feature>
<dbReference type="InterPro" id="IPR005229">
    <property type="entry name" value="YicC/YloC-like"/>
</dbReference>
<comment type="similarity">
    <text evidence="5">Belongs to the YicC/YloC family.</text>
</comment>
<evidence type="ECO:0000256" key="6">
    <source>
        <dbReference type="SAM" id="Coils"/>
    </source>
</evidence>
<proteinExistence type="inferred from homology"/>
<dbReference type="PANTHER" id="PTHR30636:SF3">
    <property type="entry name" value="UPF0701 PROTEIN YICC"/>
    <property type="match status" value="1"/>
</dbReference>
<keyword evidence="3" id="KW-0255">Endonuclease</keyword>
<dbReference type="OrthoDB" id="9771229at2"/>
<evidence type="ECO:0000313" key="9">
    <source>
        <dbReference type="EMBL" id="SFL59564.1"/>
    </source>
</evidence>
<dbReference type="NCBIfam" id="TIGR00255">
    <property type="entry name" value="YicC/YloC family endoribonuclease"/>
    <property type="match status" value="1"/>
</dbReference>